<evidence type="ECO:0000256" key="2">
    <source>
        <dbReference type="ARBA" id="ARBA00022741"/>
    </source>
</evidence>
<keyword evidence="1" id="KW-0813">Transport</keyword>
<reference evidence="6 7" key="1">
    <citation type="submission" date="2012-07" db="EMBL/GenBank/DDBJ databases">
        <title>The Genome Sequence of Facklamia hominis CCUG 36813.</title>
        <authorList>
            <consortium name="The Broad Institute Genome Sequencing Platform"/>
            <person name="Earl A."/>
            <person name="Ward D."/>
            <person name="Feldgarden M."/>
            <person name="Gevers D."/>
            <person name="Huys G."/>
            <person name="Walker B."/>
            <person name="Young S.K."/>
            <person name="Zeng Q."/>
            <person name="Gargeya S."/>
            <person name="Fitzgerald M."/>
            <person name="Haas B."/>
            <person name="Abouelleil A."/>
            <person name="Alvarado L."/>
            <person name="Arachchi H.M."/>
            <person name="Berlin A.M."/>
            <person name="Chapman S.B."/>
            <person name="Goldberg J."/>
            <person name="Griggs A."/>
            <person name="Gujja S."/>
            <person name="Hansen M."/>
            <person name="Howarth C."/>
            <person name="Imamovic A."/>
            <person name="Larimer J."/>
            <person name="McCowen C."/>
            <person name="Montmayeur A."/>
            <person name="Murphy C."/>
            <person name="Neiman D."/>
            <person name="Pearson M."/>
            <person name="Priest M."/>
            <person name="Roberts A."/>
            <person name="Saif S."/>
            <person name="Shea T."/>
            <person name="Sisk P."/>
            <person name="Sykes S."/>
            <person name="Wortman J."/>
            <person name="Nusbaum C."/>
            <person name="Birren B."/>
        </authorList>
    </citation>
    <scope>NUCLEOTIDE SEQUENCE [LARGE SCALE GENOMIC DNA]</scope>
    <source>
        <strain evidence="6 7">CCUG 36813</strain>
    </source>
</reference>
<keyword evidence="2" id="KW-0547">Nucleotide-binding</keyword>
<dbReference type="PANTHER" id="PTHR24220">
    <property type="entry name" value="IMPORT ATP-BINDING PROTEIN"/>
    <property type="match status" value="1"/>
</dbReference>
<accession>K1LXT7</accession>
<evidence type="ECO:0000313" key="6">
    <source>
        <dbReference type="EMBL" id="EKB54813.1"/>
    </source>
</evidence>
<dbReference type="InterPro" id="IPR015854">
    <property type="entry name" value="ABC_transpr_LolD-like"/>
</dbReference>
<organism evidence="6 7">
    <name type="scientific">Facklamia hominis CCUG 36813</name>
    <dbReference type="NCBI Taxonomy" id="883111"/>
    <lineage>
        <taxon>Bacteria</taxon>
        <taxon>Bacillati</taxon>
        <taxon>Bacillota</taxon>
        <taxon>Bacilli</taxon>
        <taxon>Lactobacillales</taxon>
        <taxon>Aerococcaceae</taxon>
        <taxon>Facklamia</taxon>
    </lineage>
</organism>
<dbReference type="HOGENOM" id="CLU_000604_1_22_9"/>
<dbReference type="PATRIC" id="fig|883111.3.peg.1007"/>
<dbReference type="GO" id="GO:0016887">
    <property type="term" value="F:ATP hydrolysis activity"/>
    <property type="evidence" value="ECO:0007669"/>
    <property type="project" value="InterPro"/>
</dbReference>
<dbReference type="InterPro" id="IPR003439">
    <property type="entry name" value="ABC_transporter-like_ATP-bd"/>
</dbReference>
<comment type="caution">
    <text evidence="6">The sequence shown here is derived from an EMBL/GenBank/DDBJ whole genome shotgun (WGS) entry which is preliminary data.</text>
</comment>
<dbReference type="STRING" id="883111.HMPREF9706_01003"/>
<dbReference type="SUPFAM" id="SSF52540">
    <property type="entry name" value="P-loop containing nucleoside triphosphate hydrolases"/>
    <property type="match status" value="1"/>
</dbReference>
<dbReference type="CDD" id="cd03255">
    <property type="entry name" value="ABC_MJ0796_LolCDE_FtsE"/>
    <property type="match status" value="1"/>
</dbReference>
<dbReference type="InterPro" id="IPR017871">
    <property type="entry name" value="ABC_transporter-like_CS"/>
</dbReference>
<evidence type="ECO:0000259" key="5">
    <source>
        <dbReference type="PROSITE" id="PS50893"/>
    </source>
</evidence>
<dbReference type="GO" id="GO:0005524">
    <property type="term" value="F:ATP binding"/>
    <property type="evidence" value="ECO:0007669"/>
    <property type="project" value="UniProtKB-KW"/>
</dbReference>
<dbReference type="AlphaFoldDB" id="K1LXT7"/>
<keyword evidence="7" id="KW-1185">Reference proteome</keyword>
<dbReference type="OrthoDB" id="9791546at2"/>
<dbReference type="Gene3D" id="3.40.50.300">
    <property type="entry name" value="P-loop containing nucleotide triphosphate hydrolases"/>
    <property type="match status" value="1"/>
</dbReference>
<dbReference type="EMBL" id="AGZD01000007">
    <property type="protein sequence ID" value="EKB54813.1"/>
    <property type="molecule type" value="Genomic_DNA"/>
</dbReference>
<sequence length="251" mass="28133">MTNQPLIHVQHLNKYFKNGDQSLHVLKDINLSIYEGEFVSVMGASGSGKSTFINVLGFLDNQFEGEYLFQGEPVSDRNDFQISQLRNQKVGFVFQSFNLIDNMTVSKNVQLPLLYAGYSHHQSMQKVEQVLKKVELEQKMTAKPHELSGGQRQRVAIARALVNKPDFVIADEPTGALDTKTSKAIMAILSKLHQEEGVTIVMVTHDPSLQTYASRHLLMLDGQVQDVSAEEASGLALKFRQEEEEAIDARK</sequence>
<evidence type="ECO:0000313" key="7">
    <source>
        <dbReference type="Proteomes" id="UP000004465"/>
    </source>
</evidence>
<evidence type="ECO:0000256" key="1">
    <source>
        <dbReference type="ARBA" id="ARBA00022448"/>
    </source>
</evidence>
<dbReference type="SMART" id="SM00382">
    <property type="entry name" value="AAA"/>
    <property type="match status" value="1"/>
</dbReference>
<keyword evidence="4" id="KW-0029">Amino-acid transport</keyword>
<dbReference type="GO" id="GO:0098796">
    <property type="term" value="C:membrane protein complex"/>
    <property type="evidence" value="ECO:0007669"/>
    <property type="project" value="UniProtKB-ARBA"/>
</dbReference>
<dbReference type="GO" id="GO:0022857">
    <property type="term" value="F:transmembrane transporter activity"/>
    <property type="evidence" value="ECO:0007669"/>
    <property type="project" value="TreeGrafter"/>
</dbReference>
<keyword evidence="3" id="KW-0067">ATP-binding</keyword>
<evidence type="ECO:0000256" key="3">
    <source>
        <dbReference type="ARBA" id="ARBA00022840"/>
    </source>
</evidence>
<dbReference type="RefSeq" id="WP_006908324.1">
    <property type="nucleotide sequence ID" value="NZ_JH932292.1"/>
</dbReference>
<dbReference type="GO" id="GO:0006865">
    <property type="term" value="P:amino acid transport"/>
    <property type="evidence" value="ECO:0007669"/>
    <property type="project" value="UniProtKB-KW"/>
</dbReference>
<dbReference type="InterPro" id="IPR017911">
    <property type="entry name" value="MacB-like_ATP-bd"/>
</dbReference>
<feature type="domain" description="ABC transporter" evidence="5">
    <location>
        <begin position="7"/>
        <end position="246"/>
    </location>
</feature>
<dbReference type="PANTHER" id="PTHR24220:SF692">
    <property type="entry name" value="ABC TRANSPORTER DOMAIN-CONTAINING PROTEIN"/>
    <property type="match status" value="1"/>
</dbReference>
<evidence type="ECO:0000256" key="4">
    <source>
        <dbReference type="ARBA" id="ARBA00022970"/>
    </source>
</evidence>
<proteinExistence type="predicted"/>
<protein>
    <recommendedName>
        <fullName evidence="5">ABC transporter domain-containing protein</fullName>
    </recommendedName>
</protein>
<dbReference type="PROSITE" id="PS50893">
    <property type="entry name" value="ABC_TRANSPORTER_2"/>
    <property type="match status" value="1"/>
</dbReference>
<dbReference type="Pfam" id="PF00005">
    <property type="entry name" value="ABC_tran"/>
    <property type="match status" value="1"/>
</dbReference>
<gene>
    <name evidence="6" type="ORF">HMPREF9706_01003</name>
</gene>
<dbReference type="Proteomes" id="UP000004465">
    <property type="component" value="Unassembled WGS sequence"/>
</dbReference>
<name>K1LXT7_9LACT</name>
<dbReference type="InterPro" id="IPR027417">
    <property type="entry name" value="P-loop_NTPase"/>
</dbReference>
<dbReference type="FunFam" id="3.40.50.300:FF:000032">
    <property type="entry name" value="Export ABC transporter ATP-binding protein"/>
    <property type="match status" value="1"/>
</dbReference>
<dbReference type="InterPro" id="IPR003593">
    <property type="entry name" value="AAA+_ATPase"/>
</dbReference>
<dbReference type="PROSITE" id="PS00211">
    <property type="entry name" value="ABC_TRANSPORTER_1"/>
    <property type="match status" value="1"/>
</dbReference>
<dbReference type="GO" id="GO:0005886">
    <property type="term" value="C:plasma membrane"/>
    <property type="evidence" value="ECO:0007669"/>
    <property type="project" value="TreeGrafter"/>
</dbReference>